<dbReference type="SUPFAM" id="SSF53244">
    <property type="entry name" value="MurD-like peptide ligases, peptide-binding domain"/>
    <property type="match status" value="1"/>
</dbReference>
<dbReference type="InterPro" id="IPR036615">
    <property type="entry name" value="Mur_ligase_C_dom_sf"/>
</dbReference>
<comment type="cofactor">
    <cofactor evidence="17">
        <name>a monovalent cation</name>
        <dbReference type="ChEBI" id="CHEBI:60242"/>
    </cofactor>
    <text evidence="17">A monovalent cation.</text>
</comment>
<evidence type="ECO:0000256" key="5">
    <source>
        <dbReference type="ARBA" id="ARBA00008276"/>
    </source>
</evidence>
<evidence type="ECO:0000256" key="7">
    <source>
        <dbReference type="ARBA" id="ARBA00022563"/>
    </source>
</evidence>
<evidence type="ECO:0000256" key="14">
    <source>
        <dbReference type="ARBA" id="ARBA00023128"/>
    </source>
</evidence>
<evidence type="ECO:0000256" key="15">
    <source>
        <dbReference type="ARBA" id="ARBA00023136"/>
    </source>
</evidence>
<dbReference type="InterPro" id="IPR036565">
    <property type="entry name" value="Mur-like_cat_sf"/>
</dbReference>
<protein>
    <recommendedName>
        <fullName evidence="17">Folylpolyglutamate synthase</fullName>
        <ecNumber evidence="17">6.3.2.17</ecNumber>
    </recommendedName>
    <alternativeName>
        <fullName evidence="17">Folylpoly-gamma-glutamate synthetase</fullName>
    </alternativeName>
    <alternativeName>
        <fullName evidence="17">Tetrahydrofolylpolyglutamate synthase</fullName>
    </alternativeName>
</protein>
<sequence length="502" mass="54932">MTRDYNAAVTALNTLQSNFSIVDAIRKSGRSMNAQAIPEMIEWFRKAGYEPCDFNSLKPIHIAGTKGKGSTSAFVSFILAEYQKTGRPSKIGLYTSPHLKSVRERIQINNEPLSEEKFATYFFEIWDRLEEAARKEGQDPSAPGTKPVYFRFLTIMALHAYLREGVDTAIIECGVGGEYDSTNILQAPSVAAVTSLGIDHVAMLGGTLPEIAWHKAGIFKPGSVALSAPQPEEALTVLRQRAADKGLELHVCSSSHPDLDTIRLGLSGHFQKTNAKVAVAAAAAHLRALGDDSVPHPARIHEQPLPEPFRRGLERVRWPGRCEIRREPGIAWHLDGAHTLDSIEVAARWFAEEISAASPTTTTTSDKTPRILIFNQQTRDASALARALHSALRVGLNSDSPTPFTHVVFSTNLTFRDTGYKPDLVSINTNADDVEKLAVQNGLAQTWKDMDPQADVQVVRSIEEAVNFARAVAEQRDGEEVKVFITGSLHLVGGALEVLDAK</sequence>
<evidence type="ECO:0000256" key="11">
    <source>
        <dbReference type="ARBA" id="ARBA00022792"/>
    </source>
</evidence>
<evidence type="ECO:0000256" key="1">
    <source>
        <dbReference type="ARBA" id="ARBA00004273"/>
    </source>
</evidence>
<gene>
    <name evidence="18" type="ORF">HDK90DRAFT_502548</name>
</gene>
<keyword evidence="7 17" id="KW-0554">One-carbon metabolism</keyword>
<evidence type="ECO:0000256" key="17">
    <source>
        <dbReference type="PIRNR" id="PIRNR038895"/>
    </source>
</evidence>
<dbReference type="SUPFAM" id="SSF53623">
    <property type="entry name" value="MurD-like peptide ligases, catalytic domain"/>
    <property type="match status" value="1"/>
</dbReference>
<evidence type="ECO:0000256" key="10">
    <source>
        <dbReference type="ARBA" id="ARBA00022741"/>
    </source>
</evidence>
<comment type="function">
    <text evidence="17">Catalyzes conversion of folates to polyglutamate derivatives allowing concentration of folate compounds in the cell and the intracellular retention of these cofactors, which are important substrates for most of the folate-dependent enzymes that are involved in one-carbon transfer reactions involved in purine, pyrimidine and amino acid synthesis.</text>
</comment>
<dbReference type="InterPro" id="IPR001645">
    <property type="entry name" value="Folylpolyglutamate_synth"/>
</dbReference>
<evidence type="ECO:0000256" key="6">
    <source>
        <dbReference type="ARBA" id="ARBA00022490"/>
    </source>
</evidence>
<evidence type="ECO:0000256" key="2">
    <source>
        <dbReference type="ARBA" id="ARBA00004305"/>
    </source>
</evidence>
<evidence type="ECO:0000256" key="9">
    <source>
        <dbReference type="ARBA" id="ARBA00022723"/>
    </source>
</evidence>
<accession>A0ABR1YSF6</accession>
<comment type="similarity">
    <text evidence="5 17">Belongs to the folylpolyglutamate synthase family.</text>
</comment>
<keyword evidence="13" id="KW-0460">Magnesium</keyword>
<dbReference type="Gene3D" id="3.90.190.20">
    <property type="entry name" value="Mur ligase, C-terminal domain"/>
    <property type="match status" value="1"/>
</dbReference>
<keyword evidence="11" id="KW-0999">Mitochondrion inner membrane</keyword>
<evidence type="ECO:0000256" key="16">
    <source>
        <dbReference type="ARBA" id="ARBA00047493"/>
    </source>
</evidence>
<keyword evidence="9" id="KW-0479">Metal-binding</keyword>
<dbReference type="InterPro" id="IPR023600">
    <property type="entry name" value="Folylpolyglutamate_synth_euk"/>
</dbReference>
<keyword evidence="8 17" id="KW-0436">Ligase</keyword>
<evidence type="ECO:0000256" key="4">
    <source>
        <dbReference type="ARBA" id="ARBA00005150"/>
    </source>
</evidence>
<dbReference type="PIRSF" id="PIRSF038895">
    <property type="entry name" value="FPGS"/>
    <property type="match status" value="1"/>
</dbReference>
<keyword evidence="15" id="KW-0472">Membrane</keyword>
<evidence type="ECO:0000256" key="8">
    <source>
        <dbReference type="ARBA" id="ARBA00022598"/>
    </source>
</evidence>
<dbReference type="Gene3D" id="3.40.1190.10">
    <property type="entry name" value="Mur-like, catalytic domain"/>
    <property type="match status" value="1"/>
</dbReference>
<dbReference type="PROSITE" id="PS01011">
    <property type="entry name" value="FOLYLPOLYGLU_SYNT_1"/>
    <property type="match status" value="1"/>
</dbReference>
<keyword evidence="12" id="KW-0067">ATP-binding</keyword>
<evidence type="ECO:0000313" key="19">
    <source>
        <dbReference type="Proteomes" id="UP001492380"/>
    </source>
</evidence>
<evidence type="ECO:0000256" key="12">
    <source>
        <dbReference type="ARBA" id="ARBA00022840"/>
    </source>
</evidence>
<name>A0ABR1YSF6_9PEZI</name>
<evidence type="ECO:0000313" key="18">
    <source>
        <dbReference type="EMBL" id="KAK8237921.1"/>
    </source>
</evidence>
<dbReference type="PANTHER" id="PTHR11136">
    <property type="entry name" value="FOLYLPOLYGLUTAMATE SYNTHASE-RELATED"/>
    <property type="match status" value="1"/>
</dbReference>
<reference evidence="18 19" key="1">
    <citation type="submission" date="2024-04" db="EMBL/GenBank/DDBJ databases">
        <title>Phyllosticta paracitricarpa is synonymous to the EU quarantine fungus P. citricarpa based on phylogenomic analyses.</title>
        <authorList>
            <consortium name="Lawrence Berkeley National Laboratory"/>
            <person name="Van Ingen-Buijs V.A."/>
            <person name="Van Westerhoven A.C."/>
            <person name="Haridas S."/>
            <person name="Skiadas P."/>
            <person name="Martin F."/>
            <person name="Groenewald J.Z."/>
            <person name="Crous P.W."/>
            <person name="Seidl M.F."/>
        </authorList>
    </citation>
    <scope>NUCLEOTIDE SEQUENCE [LARGE SCALE GENOMIC DNA]</scope>
    <source>
        <strain evidence="18 19">CBS 123374</strain>
    </source>
</reference>
<dbReference type="PANTHER" id="PTHR11136:SF5">
    <property type="entry name" value="FOLYLPOLYGLUTAMATE SYNTHASE, MITOCHONDRIAL"/>
    <property type="match status" value="1"/>
</dbReference>
<comment type="caution">
    <text evidence="18">The sequence shown here is derived from an EMBL/GenBank/DDBJ whole genome shotgun (WGS) entry which is preliminary data.</text>
</comment>
<keyword evidence="10" id="KW-0547">Nucleotide-binding</keyword>
<dbReference type="Proteomes" id="UP001492380">
    <property type="component" value="Unassembled WGS sequence"/>
</dbReference>
<keyword evidence="6" id="KW-0963">Cytoplasm</keyword>
<dbReference type="InterPro" id="IPR018109">
    <property type="entry name" value="Folylpolyglutamate_synth_CS"/>
</dbReference>
<comment type="pathway">
    <text evidence="4 17">Cofactor biosynthesis; tetrahydrofolylpolyglutamate biosynthesis.</text>
</comment>
<organism evidence="18 19">
    <name type="scientific">Phyllosticta capitalensis</name>
    <dbReference type="NCBI Taxonomy" id="121624"/>
    <lineage>
        <taxon>Eukaryota</taxon>
        <taxon>Fungi</taxon>
        <taxon>Dikarya</taxon>
        <taxon>Ascomycota</taxon>
        <taxon>Pezizomycotina</taxon>
        <taxon>Dothideomycetes</taxon>
        <taxon>Dothideomycetes incertae sedis</taxon>
        <taxon>Botryosphaeriales</taxon>
        <taxon>Phyllostictaceae</taxon>
        <taxon>Phyllosticta</taxon>
    </lineage>
</organism>
<dbReference type="PROSITE" id="PS01012">
    <property type="entry name" value="FOLYLPOLYGLU_SYNT_2"/>
    <property type="match status" value="1"/>
</dbReference>
<evidence type="ECO:0000256" key="3">
    <source>
        <dbReference type="ARBA" id="ARBA00004496"/>
    </source>
</evidence>
<comment type="subcellular location">
    <subcellularLocation>
        <location evidence="3">Cytoplasm</location>
    </subcellularLocation>
    <subcellularLocation>
        <location evidence="1">Mitochondrion inner membrane</location>
    </subcellularLocation>
    <subcellularLocation>
        <location evidence="2">Mitochondrion matrix</location>
    </subcellularLocation>
</comment>
<keyword evidence="14" id="KW-0496">Mitochondrion</keyword>
<proteinExistence type="inferred from homology"/>
<dbReference type="EC" id="6.3.2.17" evidence="17"/>
<comment type="catalytic activity">
    <reaction evidence="16 17">
        <text>(6S)-5,6,7,8-tetrahydrofolyl-(gamma-L-Glu)(n) + L-glutamate + ATP = (6S)-5,6,7,8-tetrahydrofolyl-(gamma-L-Glu)(n+1) + ADP + phosphate + H(+)</text>
        <dbReference type="Rhea" id="RHEA:10580"/>
        <dbReference type="Rhea" id="RHEA-COMP:14738"/>
        <dbReference type="Rhea" id="RHEA-COMP:14740"/>
        <dbReference type="ChEBI" id="CHEBI:15378"/>
        <dbReference type="ChEBI" id="CHEBI:29985"/>
        <dbReference type="ChEBI" id="CHEBI:30616"/>
        <dbReference type="ChEBI" id="CHEBI:43474"/>
        <dbReference type="ChEBI" id="CHEBI:141005"/>
        <dbReference type="ChEBI" id="CHEBI:456216"/>
        <dbReference type="EC" id="6.3.2.17"/>
    </reaction>
</comment>
<dbReference type="NCBIfam" id="TIGR01499">
    <property type="entry name" value="folC"/>
    <property type="match status" value="1"/>
</dbReference>
<dbReference type="EMBL" id="JBBWRZ010000004">
    <property type="protein sequence ID" value="KAK8237921.1"/>
    <property type="molecule type" value="Genomic_DNA"/>
</dbReference>
<dbReference type="GO" id="GO:0016874">
    <property type="term" value="F:ligase activity"/>
    <property type="evidence" value="ECO:0007669"/>
    <property type="project" value="UniProtKB-KW"/>
</dbReference>
<keyword evidence="19" id="KW-1185">Reference proteome</keyword>
<evidence type="ECO:0000256" key="13">
    <source>
        <dbReference type="ARBA" id="ARBA00022842"/>
    </source>
</evidence>